<feature type="region of interest" description="Disordered" evidence="1">
    <location>
        <begin position="47"/>
        <end position="67"/>
    </location>
</feature>
<sequence length="95" mass="10413">MLDTRTYVMAVTLPGAARRRADDPGCRVPAESAARDHLYGCQVVAGRRSDQRSPAKRSFSGTAAPVASWTRRKVSMPINSPNLSLPILRKKMFSP</sequence>
<protein>
    <submittedName>
        <fullName evidence="2">Uncharacterized protein</fullName>
    </submittedName>
</protein>
<evidence type="ECO:0000313" key="2">
    <source>
        <dbReference type="EMBL" id="SEB29368.1"/>
    </source>
</evidence>
<dbReference type="EMBL" id="FNST01000001">
    <property type="protein sequence ID" value="SEB29368.1"/>
    <property type="molecule type" value="Genomic_DNA"/>
</dbReference>
<proteinExistence type="predicted"/>
<dbReference type="Proteomes" id="UP000198609">
    <property type="component" value="Unassembled WGS sequence"/>
</dbReference>
<accession>A0A1H4I7N7</accession>
<organism evidence="2 3">
    <name type="scientific">Streptomyces melanosporofaciens</name>
    <dbReference type="NCBI Taxonomy" id="67327"/>
    <lineage>
        <taxon>Bacteria</taxon>
        <taxon>Bacillati</taxon>
        <taxon>Actinomycetota</taxon>
        <taxon>Actinomycetes</taxon>
        <taxon>Kitasatosporales</taxon>
        <taxon>Streptomycetaceae</taxon>
        <taxon>Streptomyces</taxon>
        <taxon>Streptomyces violaceusniger group</taxon>
    </lineage>
</organism>
<keyword evidence="3" id="KW-1185">Reference proteome</keyword>
<evidence type="ECO:0000256" key="1">
    <source>
        <dbReference type="SAM" id="MobiDB-lite"/>
    </source>
</evidence>
<gene>
    <name evidence="2" type="ORF">SAMN04490356_0022</name>
</gene>
<reference evidence="3" key="1">
    <citation type="submission" date="2016-10" db="EMBL/GenBank/DDBJ databases">
        <authorList>
            <person name="Varghese N."/>
            <person name="Submissions S."/>
        </authorList>
    </citation>
    <scope>NUCLEOTIDE SEQUENCE [LARGE SCALE GENOMIC DNA]</scope>
    <source>
        <strain evidence="3">DSM 40318</strain>
    </source>
</reference>
<evidence type="ECO:0000313" key="3">
    <source>
        <dbReference type="Proteomes" id="UP000198609"/>
    </source>
</evidence>
<name>A0A1H4I7N7_STRMJ</name>
<dbReference type="AlphaFoldDB" id="A0A1H4I7N7"/>